<dbReference type="SUPFAM" id="SSF46565">
    <property type="entry name" value="Chaperone J-domain"/>
    <property type="match status" value="1"/>
</dbReference>
<dbReference type="Proteomes" id="UP000807504">
    <property type="component" value="Unassembled WGS sequence"/>
</dbReference>
<evidence type="ECO:0000256" key="2">
    <source>
        <dbReference type="ARBA" id="ARBA00004141"/>
    </source>
</evidence>
<accession>A0A8T0F931</accession>
<dbReference type="Pfam" id="PF00226">
    <property type="entry name" value="DnaJ"/>
    <property type="match status" value="1"/>
</dbReference>
<keyword evidence="10" id="KW-1185">Reference proteome</keyword>
<evidence type="ECO:0000256" key="6">
    <source>
        <dbReference type="ARBA" id="ARBA00023136"/>
    </source>
</evidence>
<evidence type="ECO:0000256" key="1">
    <source>
        <dbReference type="ARBA" id="ARBA00002080"/>
    </source>
</evidence>
<dbReference type="InterPro" id="IPR036869">
    <property type="entry name" value="J_dom_sf"/>
</dbReference>
<dbReference type="EMBL" id="JABXBU010000030">
    <property type="protein sequence ID" value="KAF8785900.1"/>
    <property type="molecule type" value="Genomic_DNA"/>
</dbReference>
<sequence>MAEKSLFVTYLLWLFGGFFGLHHLYLGRDYQALIWWMFAGGYFGLGLIRDLWRIPEYVKDANEESSYMEELAEKMRKNPKPSAGTVRYFGQVTVSDAFGYLVIGAIPKELIPEMFIPIISAVTVPLAVACGVYLVGNIGRHEGAFSSALIGAYLSLPVYFFYDAPICLTSLASLSYFNANSKKWRRTPRPHKSFARRIAFLSFCGLIYLSLWGSWLYFNCTIVKEGQEPVKCRDAAKHFFKSPIWKEFVFVMKEIWRTLQENGWREVWRAVIDAFDPVGERNAMKVLGLDGSPTQQEITARYRKLSREWHPDKHKDLEQKQIAQEKFIEIQQAYEILSKIKSGRIAQNVKDQDEFRFCVQYSDGRIRIWRLQRDRTSPAYIRYRHRGPAPGVTVRIDIGYTIRLSVVRIDCDLNANRYISDILHPVVVRYLLGVPNAIFQQDNARSHVARPVLTFHDSQDIRLSP</sequence>
<evidence type="ECO:0000256" key="7">
    <source>
        <dbReference type="SAM" id="Phobius"/>
    </source>
</evidence>
<feature type="transmembrane region" description="Helical" evidence="7">
    <location>
        <begin position="156"/>
        <end position="177"/>
    </location>
</feature>
<dbReference type="PROSITE" id="PS50076">
    <property type="entry name" value="DNAJ_2"/>
    <property type="match status" value="1"/>
</dbReference>
<comment type="function">
    <text evidence="1">May function as a co-chaperone.</text>
</comment>
<evidence type="ECO:0000259" key="8">
    <source>
        <dbReference type="PROSITE" id="PS50076"/>
    </source>
</evidence>
<evidence type="ECO:0000313" key="9">
    <source>
        <dbReference type="EMBL" id="KAF8785900.1"/>
    </source>
</evidence>
<feature type="domain" description="J" evidence="8">
    <location>
        <begin position="282"/>
        <end position="356"/>
    </location>
</feature>
<dbReference type="CDD" id="cd06257">
    <property type="entry name" value="DnaJ"/>
    <property type="match status" value="1"/>
</dbReference>
<dbReference type="AlphaFoldDB" id="A0A8T0F931"/>
<keyword evidence="6 7" id="KW-0472">Membrane</keyword>
<gene>
    <name evidence="9" type="ORF">HNY73_011392</name>
</gene>
<keyword evidence="5 7" id="KW-1133">Transmembrane helix</keyword>
<feature type="transmembrane region" description="Helical" evidence="7">
    <location>
        <begin position="115"/>
        <end position="136"/>
    </location>
</feature>
<name>A0A8T0F931_ARGBR</name>
<comment type="caution">
    <text evidence="9">The sequence shown here is derived from an EMBL/GenBank/DDBJ whole genome shotgun (WGS) entry which is preliminary data.</text>
</comment>
<feature type="transmembrane region" description="Helical" evidence="7">
    <location>
        <begin position="32"/>
        <end position="52"/>
    </location>
</feature>
<proteinExistence type="predicted"/>
<evidence type="ECO:0000256" key="3">
    <source>
        <dbReference type="ARBA" id="ARBA00020945"/>
    </source>
</evidence>
<dbReference type="Gene3D" id="1.10.287.110">
    <property type="entry name" value="DnaJ domain"/>
    <property type="match status" value="1"/>
</dbReference>
<reference evidence="9" key="1">
    <citation type="journal article" date="2020" name="bioRxiv">
        <title>Chromosome-level reference genome of the European wasp spider Argiope bruennichi: a resource for studies on range expansion and evolutionary adaptation.</title>
        <authorList>
            <person name="Sheffer M.M."/>
            <person name="Hoppe A."/>
            <person name="Krehenwinkel H."/>
            <person name="Uhl G."/>
            <person name="Kuss A.W."/>
            <person name="Jensen L."/>
            <person name="Jensen C."/>
            <person name="Gillespie R.G."/>
            <person name="Hoff K.J."/>
            <person name="Prost S."/>
        </authorList>
    </citation>
    <scope>NUCLEOTIDE SEQUENCE</scope>
</reference>
<evidence type="ECO:0000313" key="10">
    <source>
        <dbReference type="Proteomes" id="UP000807504"/>
    </source>
</evidence>
<comment type="subcellular location">
    <subcellularLocation>
        <location evidence="2">Membrane</location>
        <topology evidence="2">Multi-pass membrane protein</topology>
    </subcellularLocation>
</comment>
<keyword evidence="4 7" id="KW-0812">Transmembrane</keyword>
<dbReference type="SMART" id="SM00271">
    <property type="entry name" value="DnaJ"/>
    <property type="match status" value="1"/>
</dbReference>
<dbReference type="Pfam" id="PF05154">
    <property type="entry name" value="TM2"/>
    <property type="match status" value="1"/>
</dbReference>
<dbReference type="PRINTS" id="PR00625">
    <property type="entry name" value="JDOMAIN"/>
</dbReference>
<protein>
    <recommendedName>
        <fullName evidence="3">DnaJ homolog subfamily C member 22</fullName>
    </recommendedName>
</protein>
<dbReference type="GO" id="GO:0016020">
    <property type="term" value="C:membrane"/>
    <property type="evidence" value="ECO:0007669"/>
    <property type="project" value="UniProtKB-SubCell"/>
</dbReference>
<dbReference type="InterPro" id="IPR007829">
    <property type="entry name" value="TM2"/>
</dbReference>
<feature type="transmembrane region" description="Helical" evidence="7">
    <location>
        <begin position="198"/>
        <end position="218"/>
    </location>
</feature>
<reference evidence="9" key="2">
    <citation type="submission" date="2020-06" db="EMBL/GenBank/DDBJ databases">
        <authorList>
            <person name="Sheffer M."/>
        </authorList>
    </citation>
    <scope>NUCLEOTIDE SEQUENCE</scope>
</reference>
<dbReference type="PANTHER" id="PTHR44733">
    <property type="entry name" value="DNAJ HOMOLOG SUBFAMILY C MEMBER 22"/>
    <property type="match status" value="1"/>
</dbReference>
<evidence type="ECO:0000256" key="5">
    <source>
        <dbReference type="ARBA" id="ARBA00022989"/>
    </source>
</evidence>
<dbReference type="InterPro" id="IPR001623">
    <property type="entry name" value="DnaJ_domain"/>
</dbReference>
<organism evidence="9 10">
    <name type="scientific">Argiope bruennichi</name>
    <name type="common">Wasp spider</name>
    <name type="synonym">Aranea bruennichi</name>
    <dbReference type="NCBI Taxonomy" id="94029"/>
    <lineage>
        <taxon>Eukaryota</taxon>
        <taxon>Metazoa</taxon>
        <taxon>Ecdysozoa</taxon>
        <taxon>Arthropoda</taxon>
        <taxon>Chelicerata</taxon>
        <taxon>Arachnida</taxon>
        <taxon>Araneae</taxon>
        <taxon>Araneomorphae</taxon>
        <taxon>Entelegynae</taxon>
        <taxon>Araneoidea</taxon>
        <taxon>Araneidae</taxon>
        <taxon>Argiope</taxon>
    </lineage>
</organism>
<evidence type="ECO:0000256" key="4">
    <source>
        <dbReference type="ARBA" id="ARBA00022692"/>
    </source>
</evidence>
<dbReference type="PANTHER" id="PTHR44733:SF1">
    <property type="entry name" value="DNAJ HOMOLOG SUBFAMILY C MEMBER 22"/>
    <property type="match status" value="1"/>
</dbReference>
<feature type="transmembrane region" description="Helical" evidence="7">
    <location>
        <begin position="7"/>
        <end position="26"/>
    </location>
</feature>